<dbReference type="InterPro" id="IPR002035">
    <property type="entry name" value="VWF_A"/>
</dbReference>
<feature type="compositionally biased region" description="Basic and acidic residues" evidence="6">
    <location>
        <begin position="540"/>
        <end position="573"/>
    </location>
</feature>
<dbReference type="EMBL" id="PDKO01000007">
    <property type="protein sequence ID" value="RXJ62714.1"/>
    <property type="molecule type" value="Genomic_DNA"/>
</dbReference>
<feature type="compositionally biased region" description="Basic and acidic residues" evidence="6">
    <location>
        <begin position="519"/>
        <end position="532"/>
    </location>
</feature>
<feature type="domain" description="VWFA" evidence="8">
    <location>
        <begin position="76"/>
        <end position="267"/>
    </location>
</feature>
<evidence type="ECO:0000256" key="1">
    <source>
        <dbReference type="ARBA" id="ARBA00022475"/>
    </source>
</evidence>
<gene>
    <name evidence="9" type="ORF">CRV06_09615</name>
</gene>
<feature type="transmembrane region" description="Helical" evidence="7">
    <location>
        <begin position="287"/>
        <end position="306"/>
    </location>
</feature>
<feature type="compositionally biased region" description="Low complexity" evidence="6">
    <location>
        <begin position="458"/>
        <end position="480"/>
    </location>
</feature>
<dbReference type="InterPro" id="IPR011990">
    <property type="entry name" value="TPR-like_helical_dom_sf"/>
</dbReference>
<dbReference type="Pfam" id="PF13181">
    <property type="entry name" value="TPR_8"/>
    <property type="match status" value="1"/>
</dbReference>
<dbReference type="STRING" id="877500.GCA_000935065_01975"/>
<evidence type="ECO:0000313" key="9">
    <source>
        <dbReference type="EMBL" id="RXJ62714.1"/>
    </source>
</evidence>
<dbReference type="InterPro" id="IPR019734">
    <property type="entry name" value="TPR_rpt"/>
</dbReference>
<reference evidence="9 10" key="1">
    <citation type="submission" date="2017-10" db="EMBL/GenBank/DDBJ databases">
        <title>Genomics of the genus Arcobacter.</title>
        <authorList>
            <person name="Perez-Cataluna A."/>
            <person name="Figueras M.J."/>
        </authorList>
    </citation>
    <scope>NUCLEOTIDE SEQUENCE [LARGE SCALE GENOMIC DNA]</scope>
    <source>
        <strain evidence="9 10">DSM 24636</strain>
    </source>
</reference>
<keyword evidence="1" id="KW-1003">Cell membrane</keyword>
<evidence type="ECO:0000256" key="7">
    <source>
        <dbReference type="SAM" id="Phobius"/>
    </source>
</evidence>
<proteinExistence type="predicted"/>
<dbReference type="AlphaFoldDB" id="A0A4Q0Y0T7"/>
<dbReference type="SUPFAM" id="SSF53300">
    <property type="entry name" value="vWA-like"/>
    <property type="match status" value="1"/>
</dbReference>
<keyword evidence="10" id="KW-1185">Reference proteome</keyword>
<evidence type="ECO:0000256" key="6">
    <source>
        <dbReference type="SAM" id="MobiDB-lite"/>
    </source>
</evidence>
<protein>
    <recommendedName>
        <fullName evidence="8">VWFA domain-containing protein</fullName>
    </recommendedName>
</protein>
<feature type="repeat" description="TPR" evidence="5">
    <location>
        <begin position="364"/>
        <end position="397"/>
    </location>
</feature>
<comment type="caution">
    <text evidence="9">The sequence shown here is derived from an EMBL/GenBank/DDBJ whole genome shotgun (WGS) entry which is preliminary data.</text>
</comment>
<accession>A0A4Q0Y0T7</accession>
<dbReference type="SMART" id="SM00327">
    <property type="entry name" value="VWA"/>
    <property type="match status" value="1"/>
</dbReference>
<dbReference type="Proteomes" id="UP000290191">
    <property type="component" value="Unassembled WGS sequence"/>
</dbReference>
<keyword evidence="2 7" id="KW-0812">Transmembrane</keyword>
<dbReference type="PANTHER" id="PTHR22550">
    <property type="entry name" value="SPORE GERMINATION PROTEIN"/>
    <property type="match status" value="1"/>
</dbReference>
<feature type="repeat" description="TPR" evidence="5">
    <location>
        <begin position="399"/>
        <end position="432"/>
    </location>
</feature>
<feature type="region of interest" description="Disordered" evidence="6">
    <location>
        <begin position="448"/>
        <end position="573"/>
    </location>
</feature>
<name>A0A4Q0Y0T7_9BACT</name>
<feature type="compositionally biased region" description="Basic residues" evidence="6">
    <location>
        <begin position="448"/>
        <end position="457"/>
    </location>
</feature>
<dbReference type="Pfam" id="PF00515">
    <property type="entry name" value="TPR_1"/>
    <property type="match status" value="1"/>
</dbReference>
<dbReference type="SUPFAM" id="SSF48452">
    <property type="entry name" value="TPR-like"/>
    <property type="match status" value="1"/>
</dbReference>
<evidence type="ECO:0000313" key="10">
    <source>
        <dbReference type="Proteomes" id="UP000290191"/>
    </source>
</evidence>
<keyword evidence="4 7" id="KW-0472">Membrane</keyword>
<dbReference type="Gene3D" id="3.40.50.410">
    <property type="entry name" value="von Willebrand factor, type A domain"/>
    <property type="match status" value="1"/>
</dbReference>
<dbReference type="SMART" id="SM00028">
    <property type="entry name" value="TPR"/>
    <property type="match status" value="2"/>
</dbReference>
<evidence type="ECO:0000256" key="5">
    <source>
        <dbReference type="PROSITE-ProRule" id="PRU00339"/>
    </source>
</evidence>
<dbReference type="PROSITE" id="PS50234">
    <property type="entry name" value="VWFA"/>
    <property type="match status" value="1"/>
</dbReference>
<dbReference type="PANTHER" id="PTHR22550:SF5">
    <property type="entry name" value="LEUCINE ZIPPER PROTEIN 4"/>
    <property type="match status" value="1"/>
</dbReference>
<keyword evidence="3 7" id="KW-1133">Transmembrane helix</keyword>
<sequence length="573" mass="66095">MLVPVLLLMFLIITNKDSFQKYFSKEILSRLSISNKYMGKTTRNIILFLSLILLVIALARPVTNEKEQSFKQEVASIVVAIDVSKSMLATDLYPNRLSFAKQKLLNLIELSKKNAIAVILFAKSSFILSPVTQDFNSLKILVENLNPGINFDNGSNIFSTLETTNKLLKDYKSKNLILLTDGGNKDTYKDEIEYAKNNKINVYTIAIGTKKPAPIKLSDGNFLTKKDGSIVTVKVNENIKKLSLNTQGGFINYSNSNDDIKQILNNIDIKSSKKEMESKKFKTYTELFYYPLAAGIFLLLIAFSSLPNLKRGANIAVLFTLLLLNSDLKAFEFDFKNIDKANDYYEKGEYKEAIKEYEKVAKTPEAKYNLANSYYKNGEYKKALKSYKQVVSSNKDLEHKKLHNLGNTYVKLNDLENAKKMYENALKIEADKETRENLEMIEKLLKKRKNKENKKKQNQNNQNNNQQKNSKQKENQQNQHNQEDKQNKENRSQENKKNQNSKQKEENKKNQDLKNSNSNKKEKIKQQSEKKVKQNQISDLEEKKWLEELEKDKTPVLLKKVESQKEDDSSTPW</sequence>
<dbReference type="Pfam" id="PF13519">
    <property type="entry name" value="VWA_2"/>
    <property type="match status" value="1"/>
</dbReference>
<dbReference type="InterPro" id="IPR036465">
    <property type="entry name" value="vWFA_dom_sf"/>
</dbReference>
<dbReference type="PROSITE" id="PS50005">
    <property type="entry name" value="TPR"/>
    <property type="match status" value="2"/>
</dbReference>
<evidence type="ECO:0000256" key="3">
    <source>
        <dbReference type="ARBA" id="ARBA00022989"/>
    </source>
</evidence>
<evidence type="ECO:0000256" key="2">
    <source>
        <dbReference type="ARBA" id="ARBA00022692"/>
    </source>
</evidence>
<keyword evidence="5" id="KW-0802">TPR repeat</keyword>
<evidence type="ECO:0000256" key="4">
    <source>
        <dbReference type="ARBA" id="ARBA00023136"/>
    </source>
</evidence>
<feature type="compositionally biased region" description="Basic and acidic residues" evidence="6">
    <location>
        <begin position="481"/>
        <end position="512"/>
    </location>
</feature>
<dbReference type="Gene3D" id="1.25.40.10">
    <property type="entry name" value="Tetratricopeptide repeat domain"/>
    <property type="match status" value="1"/>
</dbReference>
<dbReference type="InterPro" id="IPR050768">
    <property type="entry name" value="UPF0353/GerABKA_families"/>
</dbReference>
<organism evidence="9 10">
    <name type="scientific">Halarcobacter anaerophilus</name>
    <dbReference type="NCBI Taxonomy" id="877500"/>
    <lineage>
        <taxon>Bacteria</taxon>
        <taxon>Pseudomonadati</taxon>
        <taxon>Campylobacterota</taxon>
        <taxon>Epsilonproteobacteria</taxon>
        <taxon>Campylobacterales</taxon>
        <taxon>Arcobacteraceae</taxon>
        <taxon>Halarcobacter</taxon>
    </lineage>
</organism>
<evidence type="ECO:0000259" key="8">
    <source>
        <dbReference type="PROSITE" id="PS50234"/>
    </source>
</evidence>
<feature type="transmembrane region" description="Helical" evidence="7">
    <location>
        <begin position="42"/>
        <end position="62"/>
    </location>
</feature>